<dbReference type="AlphaFoldDB" id="A0A4Z1HWZ2"/>
<proteinExistence type="predicted"/>
<gene>
    <name evidence="1" type="ORF">BOTNAR_0287g00090</name>
</gene>
<reference evidence="1 2" key="1">
    <citation type="submission" date="2017-12" db="EMBL/GenBank/DDBJ databases">
        <title>Comparative genomics of Botrytis spp.</title>
        <authorList>
            <person name="Valero-Jimenez C.A."/>
            <person name="Tapia P."/>
            <person name="Veloso J."/>
            <person name="Silva-Moreno E."/>
            <person name="Staats M."/>
            <person name="Valdes J.H."/>
            <person name="Van Kan J.A.L."/>
        </authorList>
    </citation>
    <scope>NUCLEOTIDE SEQUENCE [LARGE SCALE GENOMIC DNA]</scope>
    <source>
        <strain evidence="1 2">MUCL2120</strain>
    </source>
</reference>
<protein>
    <submittedName>
        <fullName evidence="1">Uncharacterized protein</fullName>
    </submittedName>
</protein>
<evidence type="ECO:0000313" key="2">
    <source>
        <dbReference type="Proteomes" id="UP000297452"/>
    </source>
</evidence>
<accession>A0A4Z1HWZ2</accession>
<sequence>MSKHGILTIEMRRGGKEDEELRAVRFRTFVGHRDDTASVVAKGRSDFVGEGNVPDGGAAFWGGRRGEKRVGWGGRAGLDHEGGD</sequence>
<evidence type="ECO:0000313" key="1">
    <source>
        <dbReference type="EMBL" id="TGO53739.1"/>
    </source>
</evidence>
<comment type="caution">
    <text evidence="1">The sequence shown here is derived from an EMBL/GenBank/DDBJ whole genome shotgun (WGS) entry which is preliminary data.</text>
</comment>
<name>A0A4Z1HWZ2_9HELO</name>
<keyword evidence="2" id="KW-1185">Reference proteome</keyword>
<dbReference type="Proteomes" id="UP000297452">
    <property type="component" value="Unassembled WGS sequence"/>
</dbReference>
<dbReference type="EMBL" id="PQXJ01000287">
    <property type="protein sequence ID" value="TGO53739.1"/>
    <property type="molecule type" value="Genomic_DNA"/>
</dbReference>
<dbReference type="OrthoDB" id="10354324at2759"/>
<organism evidence="1 2">
    <name type="scientific">Botryotinia narcissicola</name>
    <dbReference type="NCBI Taxonomy" id="278944"/>
    <lineage>
        <taxon>Eukaryota</taxon>
        <taxon>Fungi</taxon>
        <taxon>Dikarya</taxon>
        <taxon>Ascomycota</taxon>
        <taxon>Pezizomycotina</taxon>
        <taxon>Leotiomycetes</taxon>
        <taxon>Helotiales</taxon>
        <taxon>Sclerotiniaceae</taxon>
        <taxon>Botryotinia</taxon>
    </lineage>
</organism>